<evidence type="ECO:0000256" key="2">
    <source>
        <dbReference type="ARBA" id="ARBA00022475"/>
    </source>
</evidence>
<keyword evidence="7 9" id="KW-0472">Membrane</keyword>
<reference evidence="11 12" key="1">
    <citation type="submission" date="2018-06" db="EMBL/GenBank/DDBJ databases">
        <title>Genomic Encyclopedia of Archaeal and Bacterial Type Strains, Phase II (KMG-II): from individual species to whole genera.</title>
        <authorList>
            <person name="Goeker M."/>
        </authorList>
    </citation>
    <scope>NUCLEOTIDE SEQUENCE [LARGE SCALE GENOMIC DNA]</scope>
    <source>
        <strain evidence="11 12">DSM 29821</strain>
    </source>
</reference>
<dbReference type="SMART" id="SM00471">
    <property type="entry name" value="HDc"/>
    <property type="match status" value="1"/>
</dbReference>
<feature type="compositionally biased region" description="Basic and acidic residues" evidence="8">
    <location>
        <begin position="228"/>
        <end position="237"/>
    </location>
</feature>
<keyword evidence="2" id="KW-1003">Cell membrane</keyword>
<evidence type="ECO:0000259" key="10">
    <source>
        <dbReference type="SMART" id="SM00471"/>
    </source>
</evidence>
<feature type="transmembrane region" description="Helical" evidence="9">
    <location>
        <begin position="265"/>
        <end position="287"/>
    </location>
</feature>
<dbReference type="SUPFAM" id="SSF109604">
    <property type="entry name" value="HD-domain/PDEase-like"/>
    <property type="match status" value="1"/>
</dbReference>
<evidence type="ECO:0000256" key="4">
    <source>
        <dbReference type="ARBA" id="ARBA00022741"/>
    </source>
</evidence>
<feature type="region of interest" description="Disordered" evidence="8">
    <location>
        <begin position="194"/>
        <end position="237"/>
    </location>
</feature>
<comment type="subcellular location">
    <subcellularLocation>
        <location evidence="1">Cell membrane</location>
    </subcellularLocation>
</comment>
<dbReference type="PANTHER" id="PTHR21174">
    <property type="match status" value="1"/>
</dbReference>
<dbReference type="GO" id="GO:0051607">
    <property type="term" value="P:defense response to virus"/>
    <property type="evidence" value="ECO:0007669"/>
    <property type="project" value="UniProtKB-KW"/>
</dbReference>
<keyword evidence="3 9" id="KW-0812">Transmembrane</keyword>
<dbReference type="GO" id="GO:0016787">
    <property type="term" value="F:hydrolase activity"/>
    <property type="evidence" value="ECO:0007669"/>
    <property type="project" value="UniProtKB-KW"/>
</dbReference>
<dbReference type="EMBL" id="QLMA01000002">
    <property type="protein sequence ID" value="RAJ86041.1"/>
    <property type="molecule type" value="Genomic_DNA"/>
</dbReference>
<feature type="domain" description="HD/PDEase" evidence="10">
    <location>
        <begin position="26"/>
        <end position="141"/>
    </location>
</feature>
<evidence type="ECO:0000256" key="1">
    <source>
        <dbReference type="ARBA" id="ARBA00004236"/>
    </source>
</evidence>
<keyword evidence="6" id="KW-0051">Antiviral defense</keyword>
<dbReference type="InterPro" id="IPR003607">
    <property type="entry name" value="HD/PDEase_dom"/>
</dbReference>
<feature type="transmembrane region" description="Helical" evidence="9">
    <location>
        <begin position="392"/>
        <end position="413"/>
    </location>
</feature>
<dbReference type="Proteomes" id="UP000249819">
    <property type="component" value="Unassembled WGS sequence"/>
</dbReference>
<evidence type="ECO:0000256" key="3">
    <source>
        <dbReference type="ARBA" id="ARBA00022692"/>
    </source>
</evidence>
<evidence type="ECO:0000256" key="9">
    <source>
        <dbReference type="SAM" id="Phobius"/>
    </source>
</evidence>
<evidence type="ECO:0000256" key="8">
    <source>
        <dbReference type="SAM" id="MobiDB-lite"/>
    </source>
</evidence>
<dbReference type="RefSeq" id="WP_111591653.1">
    <property type="nucleotide sequence ID" value="NZ_QLMA01000002.1"/>
</dbReference>
<organism evidence="11 12">
    <name type="scientific">Chitinophaga dinghuensis</name>
    <dbReference type="NCBI Taxonomy" id="1539050"/>
    <lineage>
        <taxon>Bacteria</taxon>
        <taxon>Pseudomonadati</taxon>
        <taxon>Bacteroidota</taxon>
        <taxon>Chitinophagia</taxon>
        <taxon>Chitinophagales</taxon>
        <taxon>Chitinophagaceae</taxon>
        <taxon>Chitinophaga</taxon>
    </lineage>
</organism>
<sequence>MQNSALIDAAREYVLAKYRELPKPALVYHNLTHTEGVVDAVGQISAHYRLQDDELTAVYIAAWFHDEGYLLGEGKVHEETGAAAAVSFLQEHGASEALQQMVKGCILATKMPQSPKTLIEQIVCDADLFHLGTKEYPERSKLLRQEIEMVTQKEIDRIAWLQSNIRFLTEHHYWTDYAQTRLRQQKEENIQQMQKKLEKRLAAQTENNETPPAPAAPNDSTHLLATSKKKEKEKKAIKPERGVETMFRITSTNHIRLSSMADSKAHIMISVNSIILSIMLSVLLGRLEDYPNFIIPSLMFIFTSVTTVIFAVLATRPNVTSGTFTKDDIARKDANLLFFGNFYRMKLDEYEWGMKQMMNDADFLYGSMTKDVYSLGVVLGQKYRLLRISYNVFMFGLIASVLAFIIAAIFFPVKA</sequence>
<dbReference type="Pfam" id="PF18967">
    <property type="entry name" value="PycTM"/>
    <property type="match status" value="1"/>
</dbReference>
<dbReference type="AlphaFoldDB" id="A0A327W7U5"/>
<name>A0A327W7U5_9BACT</name>
<dbReference type="GO" id="GO:0000166">
    <property type="term" value="F:nucleotide binding"/>
    <property type="evidence" value="ECO:0007669"/>
    <property type="project" value="UniProtKB-KW"/>
</dbReference>
<evidence type="ECO:0000313" key="12">
    <source>
        <dbReference type="Proteomes" id="UP000249819"/>
    </source>
</evidence>
<evidence type="ECO:0000313" key="11">
    <source>
        <dbReference type="EMBL" id="RAJ86041.1"/>
    </source>
</evidence>
<feature type="transmembrane region" description="Helical" evidence="9">
    <location>
        <begin position="293"/>
        <end position="314"/>
    </location>
</feature>
<gene>
    <name evidence="11" type="ORF">CLV59_102752</name>
</gene>
<evidence type="ECO:0000256" key="6">
    <source>
        <dbReference type="ARBA" id="ARBA00023118"/>
    </source>
</evidence>
<comment type="caution">
    <text evidence="11">The sequence shown here is derived from an EMBL/GenBank/DDBJ whole genome shotgun (WGS) entry which is preliminary data.</text>
</comment>
<dbReference type="CDD" id="cd00077">
    <property type="entry name" value="HDc"/>
    <property type="match status" value="1"/>
</dbReference>
<evidence type="ECO:0000256" key="5">
    <source>
        <dbReference type="ARBA" id="ARBA00022989"/>
    </source>
</evidence>
<dbReference type="OrthoDB" id="5728337at2"/>
<dbReference type="Gene3D" id="1.10.3210.10">
    <property type="entry name" value="Hypothetical protein af1432"/>
    <property type="match status" value="1"/>
</dbReference>
<accession>A0A327W7U5</accession>
<dbReference type="InterPro" id="IPR043760">
    <property type="entry name" value="PycTM_dom"/>
</dbReference>
<dbReference type="PANTHER" id="PTHR21174:SF0">
    <property type="entry name" value="HD PHOSPHOHYDROLASE FAMILY PROTEIN-RELATED"/>
    <property type="match status" value="1"/>
</dbReference>
<keyword evidence="12" id="KW-1185">Reference proteome</keyword>
<keyword evidence="5 9" id="KW-1133">Transmembrane helix</keyword>
<protein>
    <submittedName>
        <fullName evidence="11">Putative metal-dependent HD superfamily phosphohydrolase</fullName>
    </submittedName>
</protein>
<evidence type="ECO:0000256" key="7">
    <source>
        <dbReference type="ARBA" id="ARBA00023136"/>
    </source>
</evidence>
<dbReference type="InterPro" id="IPR009218">
    <property type="entry name" value="HD_phosphohydro"/>
</dbReference>
<dbReference type="GO" id="GO:0005886">
    <property type="term" value="C:plasma membrane"/>
    <property type="evidence" value="ECO:0007669"/>
    <property type="project" value="UniProtKB-SubCell"/>
</dbReference>
<proteinExistence type="predicted"/>
<keyword evidence="4" id="KW-0547">Nucleotide-binding</keyword>
<keyword evidence="11" id="KW-0378">Hydrolase</keyword>